<name>A0ACC1IJY1_9FUNG</name>
<organism evidence="1 2">
    <name type="scientific">Kickxella alabastrina</name>
    <dbReference type="NCBI Taxonomy" id="61397"/>
    <lineage>
        <taxon>Eukaryota</taxon>
        <taxon>Fungi</taxon>
        <taxon>Fungi incertae sedis</taxon>
        <taxon>Zoopagomycota</taxon>
        <taxon>Kickxellomycotina</taxon>
        <taxon>Kickxellomycetes</taxon>
        <taxon>Kickxellales</taxon>
        <taxon>Kickxellaceae</taxon>
        <taxon>Kickxella</taxon>
    </lineage>
</organism>
<reference evidence="1" key="1">
    <citation type="submission" date="2022-07" db="EMBL/GenBank/DDBJ databases">
        <title>Phylogenomic reconstructions and comparative analyses of Kickxellomycotina fungi.</title>
        <authorList>
            <person name="Reynolds N.K."/>
            <person name="Stajich J.E."/>
            <person name="Barry K."/>
            <person name="Grigoriev I.V."/>
            <person name="Crous P."/>
            <person name="Smith M.E."/>
        </authorList>
    </citation>
    <scope>NUCLEOTIDE SEQUENCE</scope>
    <source>
        <strain evidence="1">Benny 63K</strain>
    </source>
</reference>
<comment type="caution">
    <text evidence="1">The sequence shown here is derived from an EMBL/GenBank/DDBJ whole genome shotgun (WGS) entry which is preliminary data.</text>
</comment>
<dbReference type="EMBL" id="JANBPG010000353">
    <property type="protein sequence ID" value="KAJ1897240.1"/>
    <property type="molecule type" value="Genomic_DNA"/>
</dbReference>
<evidence type="ECO:0000313" key="1">
    <source>
        <dbReference type="EMBL" id="KAJ1897240.1"/>
    </source>
</evidence>
<keyword evidence="2" id="KW-1185">Reference proteome</keyword>
<dbReference type="Proteomes" id="UP001150581">
    <property type="component" value="Unassembled WGS sequence"/>
</dbReference>
<gene>
    <name evidence="1" type="ORF">LPJ66_003494</name>
</gene>
<accession>A0ACC1IJY1</accession>
<sequence length="193" mass="20853">MSVRKYSLWVCPPSHLPAHALLDGVISNFSSSLSTPRFPPHATLVSPVYAASDSSAIAEVTDYVKKLHEQLGTDIVGNGIPVCVQRVATGIKFYQCVLLEAPGSDVLVAANGVARGHWGINRDVPVFYAHVSLVYGEFEGEELARVAERVGAGLPDDFEERLSFVATEIRIIETVGSCDQWRDIGGVSITLDK</sequence>
<evidence type="ECO:0000313" key="2">
    <source>
        <dbReference type="Proteomes" id="UP001150581"/>
    </source>
</evidence>
<protein>
    <submittedName>
        <fullName evidence="1">Uncharacterized protein</fullName>
    </submittedName>
</protein>
<proteinExistence type="predicted"/>